<dbReference type="STRING" id="665467.SAMN02982931_02637"/>
<dbReference type="InterPro" id="IPR017853">
    <property type="entry name" value="GH"/>
</dbReference>
<evidence type="ECO:0000313" key="3">
    <source>
        <dbReference type="EMBL" id="SDB35344.1"/>
    </source>
</evidence>
<organism evidence="3 4">
    <name type="scientific">Bauldia litoralis</name>
    <dbReference type="NCBI Taxonomy" id="665467"/>
    <lineage>
        <taxon>Bacteria</taxon>
        <taxon>Pseudomonadati</taxon>
        <taxon>Pseudomonadota</taxon>
        <taxon>Alphaproteobacteria</taxon>
        <taxon>Hyphomicrobiales</taxon>
        <taxon>Kaistiaceae</taxon>
        <taxon>Bauldia</taxon>
    </lineage>
</organism>
<feature type="domain" description="Rv2525c-like glycoside hydrolase-like" evidence="2">
    <location>
        <begin position="57"/>
        <end position="206"/>
    </location>
</feature>
<reference evidence="3 4" key="1">
    <citation type="submission" date="2016-10" db="EMBL/GenBank/DDBJ databases">
        <authorList>
            <person name="de Groot N.N."/>
        </authorList>
    </citation>
    <scope>NUCLEOTIDE SEQUENCE [LARGE SCALE GENOMIC DNA]</scope>
    <source>
        <strain evidence="3 4">ATCC 35022</strain>
    </source>
</reference>
<dbReference type="RefSeq" id="WP_139167830.1">
    <property type="nucleotide sequence ID" value="NZ_FMXQ01000005.1"/>
</dbReference>
<name>A0A1G6CR58_9HYPH</name>
<dbReference type="Proteomes" id="UP000199071">
    <property type="component" value="Unassembled WGS sequence"/>
</dbReference>
<gene>
    <name evidence="3" type="ORF">SAMN02982931_02637</name>
</gene>
<dbReference type="EMBL" id="FMXQ01000005">
    <property type="protein sequence ID" value="SDB35344.1"/>
    <property type="molecule type" value="Genomic_DNA"/>
</dbReference>
<dbReference type="Gene3D" id="3.20.20.80">
    <property type="entry name" value="Glycosidases"/>
    <property type="match status" value="1"/>
</dbReference>
<keyword evidence="1" id="KW-0732">Signal</keyword>
<evidence type="ECO:0000256" key="1">
    <source>
        <dbReference type="SAM" id="SignalP"/>
    </source>
</evidence>
<protein>
    <recommendedName>
        <fullName evidence="2">Rv2525c-like glycoside hydrolase-like domain-containing protein</fullName>
    </recommendedName>
</protein>
<sequence>MFRRACSSLTAAVLVAALGGDAIASGSHKSEDHCYAGSGVMAADTSQPVTSVFLKKMRQVGVHTIIRYFDHKNETIPGKTLTFDERMQIAEAGFHILVVFQHWGQRISTFRDPKRGKSDAIRALTLAHDVGQPVGSAIYFAVDGPWSNTKDMADITRYFTDVRRSVAERGNLYRVGVYGSGQVCSAILDQGLADYCWLANARAWPGYNAHLASGRWQIRQLMPGKCGDREVDFNLLPSRSAYFGQFR</sequence>
<proteinExistence type="predicted"/>
<dbReference type="InterPro" id="IPR015020">
    <property type="entry name" value="Rv2525c-like_Glyco_Hydro-like"/>
</dbReference>
<dbReference type="Pfam" id="PF08924">
    <property type="entry name" value="Rv2525c_GlyHyd-like"/>
    <property type="match status" value="1"/>
</dbReference>
<keyword evidence="4" id="KW-1185">Reference proteome</keyword>
<evidence type="ECO:0000259" key="2">
    <source>
        <dbReference type="Pfam" id="PF08924"/>
    </source>
</evidence>
<feature type="chain" id="PRO_5011528628" description="Rv2525c-like glycoside hydrolase-like domain-containing protein" evidence="1">
    <location>
        <begin position="25"/>
        <end position="247"/>
    </location>
</feature>
<evidence type="ECO:0000313" key="4">
    <source>
        <dbReference type="Proteomes" id="UP000199071"/>
    </source>
</evidence>
<dbReference type="SUPFAM" id="SSF51445">
    <property type="entry name" value="(Trans)glycosidases"/>
    <property type="match status" value="1"/>
</dbReference>
<feature type="signal peptide" evidence="1">
    <location>
        <begin position="1"/>
        <end position="24"/>
    </location>
</feature>
<dbReference type="AlphaFoldDB" id="A0A1G6CR58"/>
<accession>A0A1G6CR58</accession>
<dbReference type="OrthoDB" id="5395100at2"/>